<gene>
    <name evidence="11" type="ORF">MNB_SUP05-5-1065</name>
</gene>
<dbReference type="PANTHER" id="PTHR43020">
    <property type="entry name" value="CDK5 REGULATORY SUBUNIT-ASSOCIATED PROTEIN 1"/>
    <property type="match status" value="1"/>
</dbReference>
<feature type="domain" description="MTTase N-terminal" evidence="9">
    <location>
        <begin position="1"/>
        <end position="118"/>
    </location>
</feature>
<proteinExistence type="inferred from homology"/>
<evidence type="ECO:0000256" key="1">
    <source>
        <dbReference type="ARBA" id="ARBA00001966"/>
    </source>
</evidence>
<dbReference type="FunFam" id="3.40.50.12160:FF:000001">
    <property type="entry name" value="tRNA-2-methylthio-N(6)-dimethylallyladenosine synthase"/>
    <property type="match status" value="1"/>
</dbReference>
<evidence type="ECO:0000256" key="5">
    <source>
        <dbReference type="ARBA" id="ARBA00022723"/>
    </source>
</evidence>
<dbReference type="SFLD" id="SFLDG01082">
    <property type="entry name" value="B12-binding_domain_containing"/>
    <property type="match status" value="1"/>
</dbReference>
<dbReference type="InterPro" id="IPR023404">
    <property type="entry name" value="rSAM_horseshoe"/>
</dbReference>
<dbReference type="GO" id="GO:0051539">
    <property type="term" value="F:4 iron, 4 sulfur cluster binding"/>
    <property type="evidence" value="ECO:0007669"/>
    <property type="project" value="UniProtKB-KW"/>
</dbReference>
<dbReference type="Pfam" id="PF01938">
    <property type="entry name" value="TRAM"/>
    <property type="match status" value="1"/>
</dbReference>
<dbReference type="HAMAP" id="MF_01864">
    <property type="entry name" value="tRNA_metthiotr_MiaB"/>
    <property type="match status" value="1"/>
</dbReference>
<dbReference type="SMART" id="SM00729">
    <property type="entry name" value="Elp3"/>
    <property type="match status" value="1"/>
</dbReference>
<dbReference type="PROSITE" id="PS51918">
    <property type="entry name" value="RADICAL_SAM"/>
    <property type="match status" value="1"/>
</dbReference>
<evidence type="ECO:0000256" key="3">
    <source>
        <dbReference type="ARBA" id="ARBA00022691"/>
    </source>
</evidence>
<organism evidence="11">
    <name type="scientific">hydrothermal vent metagenome</name>
    <dbReference type="NCBI Taxonomy" id="652676"/>
    <lineage>
        <taxon>unclassified sequences</taxon>
        <taxon>metagenomes</taxon>
        <taxon>ecological metagenomes</taxon>
    </lineage>
</organism>
<evidence type="ECO:0000256" key="6">
    <source>
        <dbReference type="ARBA" id="ARBA00023004"/>
    </source>
</evidence>
<evidence type="ECO:0000256" key="7">
    <source>
        <dbReference type="ARBA" id="ARBA00023014"/>
    </source>
</evidence>
<dbReference type="InterPro" id="IPR038135">
    <property type="entry name" value="Methylthiotransferase_N_sf"/>
</dbReference>
<dbReference type="PANTHER" id="PTHR43020:SF2">
    <property type="entry name" value="MITOCHONDRIAL TRNA METHYLTHIOTRANSFERASE CDK5RAP1"/>
    <property type="match status" value="1"/>
</dbReference>
<dbReference type="InterPro" id="IPR058240">
    <property type="entry name" value="rSAM_sf"/>
</dbReference>
<evidence type="ECO:0000259" key="9">
    <source>
        <dbReference type="PROSITE" id="PS51449"/>
    </source>
</evidence>
<evidence type="ECO:0000259" key="8">
    <source>
        <dbReference type="PROSITE" id="PS50926"/>
    </source>
</evidence>
<evidence type="ECO:0000259" key="10">
    <source>
        <dbReference type="PROSITE" id="PS51918"/>
    </source>
</evidence>
<dbReference type="CDD" id="cd01335">
    <property type="entry name" value="Radical_SAM"/>
    <property type="match status" value="1"/>
</dbReference>
<dbReference type="NCBIfam" id="TIGR00089">
    <property type="entry name" value="MiaB/RimO family radical SAM methylthiotransferase"/>
    <property type="match status" value="1"/>
</dbReference>
<dbReference type="Pfam" id="PF04055">
    <property type="entry name" value="Radical_SAM"/>
    <property type="match status" value="1"/>
</dbReference>
<keyword evidence="11" id="KW-0808">Transferase</keyword>
<dbReference type="InterPro" id="IPR005839">
    <property type="entry name" value="Methylthiotransferase"/>
</dbReference>
<dbReference type="NCBIfam" id="TIGR01574">
    <property type="entry name" value="miaB-methiolase"/>
    <property type="match status" value="1"/>
</dbReference>
<protein>
    <submittedName>
        <fullName evidence="11">tRNA-i(6)A37 methylthiotransferase</fullName>
    </submittedName>
</protein>
<dbReference type="AlphaFoldDB" id="A0A1W1CHR3"/>
<dbReference type="InterPro" id="IPR020612">
    <property type="entry name" value="Methylthiotransferase_CS"/>
</dbReference>
<dbReference type="SFLD" id="SFLDG01061">
    <property type="entry name" value="methylthiotransferase"/>
    <property type="match status" value="1"/>
</dbReference>
<keyword evidence="7" id="KW-0411">Iron-sulfur</keyword>
<dbReference type="Gene3D" id="3.80.30.20">
    <property type="entry name" value="tm_1862 like domain"/>
    <property type="match status" value="1"/>
</dbReference>
<dbReference type="GO" id="GO:0046872">
    <property type="term" value="F:metal ion binding"/>
    <property type="evidence" value="ECO:0007669"/>
    <property type="project" value="UniProtKB-KW"/>
</dbReference>
<evidence type="ECO:0000256" key="2">
    <source>
        <dbReference type="ARBA" id="ARBA00022485"/>
    </source>
</evidence>
<dbReference type="PROSITE" id="PS51449">
    <property type="entry name" value="MTTASE_N"/>
    <property type="match status" value="1"/>
</dbReference>
<dbReference type="InterPro" id="IPR002792">
    <property type="entry name" value="TRAM_dom"/>
</dbReference>
<dbReference type="EMBL" id="FPHJ01000047">
    <property type="protein sequence ID" value="SFV65237.1"/>
    <property type="molecule type" value="Genomic_DNA"/>
</dbReference>
<dbReference type="PROSITE" id="PS50926">
    <property type="entry name" value="TRAM"/>
    <property type="match status" value="1"/>
</dbReference>
<keyword evidence="2" id="KW-0004">4Fe-4S</keyword>
<feature type="domain" description="Radical SAM core" evidence="10">
    <location>
        <begin position="141"/>
        <end position="373"/>
    </location>
</feature>
<keyword evidence="4" id="KW-0819">tRNA processing</keyword>
<dbReference type="GO" id="GO:0005829">
    <property type="term" value="C:cytosol"/>
    <property type="evidence" value="ECO:0007669"/>
    <property type="project" value="TreeGrafter"/>
</dbReference>
<dbReference type="PROSITE" id="PS01278">
    <property type="entry name" value="MTTASE_RADICAL"/>
    <property type="match status" value="1"/>
</dbReference>
<dbReference type="FunFam" id="3.80.30.20:FF:000001">
    <property type="entry name" value="tRNA-2-methylthio-N(6)-dimethylallyladenosine synthase 2"/>
    <property type="match status" value="1"/>
</dbReference>
<keyword evidence="3" id="KW-0949">S-adenosyl-L-methionine</keyword>
<evidence type="ECO:0000313" key="11">
    <source>
        <dbReference type="EMBL" id="SFV65237.1"/>
    </source>
</evidence>
<dbReference type="InterPro" id="IPR006638">
    <property type="entry name" value="Elp3/MiaA/NifB-like_rSAM"/>
</dbReference>
<accession>A0A1W1CHR3</accession>
<dbReference type="SFLD" id="SFLDF00273">
    <property type="entry name" value="(dimethylallyl)adenosine_tRNA"/>
    <property type="match status" value="1"/>
</dbReference>
<comment type="cofactor">
    <cofactor evidence="1">
        <name>[4Fe-4S] cluster</name>
        <dbReference type="ChEBI" id="CHEBI:49883"/>
    </cofactor>
</comment>
<name>A0A1W1CHR3_9ZZZZ</name>
<keyword evidence="6" id="KW-0408">Iron</keyword>
<dbReference type="InterPro" id="IPR013848">
    <property type="entry name" value="Methylthiotransferase_N"/>
</dbReference>
<dbReference type="GO" id="GO:0035597">
    <property type="term" value="F:tRNA-2-methylthio-N(6)-dimethylallyladenosine(37) synthase activity"/>
    <property type="evidence" value="ECO:0007669"/>
    <property type="project" value="TreeGrafter"/>
</dbReference>
<feature type="domain" description="TRAM" evidence="8">
    <location>
        <begin position="376"/>
        <end position="436"/>
    </location>
</feature>
<dbReference type="SFLD" id="SFLDS00029">
    <property type="entry name" value="Radical_SAM"/>
    <property type="match status" value="1"/>
</dbReference>
<evidence type="ECO:0000256" key="4">
    <source>
        <dbReference type="ARBA" id="ARBA00022694"/>
    </source>
</evidence>
<dbReference type="Gene3D" id="3.40.50.12160">
    <property type="entry name" value="Methylthiotransferase, N-terminal domain"/>
    <property type="match status" value="1"/>
</dbReference>
<dbReference type="InterPro" id="IPR006463">
    <property type="entry name" value="MiaB_methiolase"/>
</dbReference>
<keyword evidence="5" id="KW-0479">Metal-binding</keyword>
<dbReference type="Pfam" id="PF00919">
    <property type="entry name" value="UPF0004"/>
    <property type="match status" value="1"/>
</dbReference>
<dbReference type="InterPro" id="IPR007197">
    <property type="entry name" value="rSAM"/>
</dbReference>
<dbReference type="SUPFAM" id="SSF102114">
    <property type="entry name" value="Radical SAM enzymes"/>
    <property type="match status" value="1"/>
</dbReference>
<reference evidence="11" key="1">
    <citation type="submission" date="2016-10" db="EMBL/GenBank/DDBJ databases">
        <authorList>
            <person name="de Groot N.N."/>
        </authorList>
    </citation>
    <scope>NUCLEOTIDE SEQUENCE</scope>
</reference>
<sequence length="436" mass="49324">MKLHIKTFGCAMNEYDSNKMLDVLKESHKVSLTDDFTKADILLINTCSIREKAQEKIFHLLGRWKKLKEKNKNLIIGVGGCVASQEGELIFKRAPYVDIVFGPQTLHRLPILVNNALGKNNHSIDVSFPEIEKFDHLPKPSTTNITAFVSIMEGCSKYCTFCVVPYTRGEEVSRPFDDVLEEVKQLVKQGVKEIHLLGQNVNAYQGKMYDGEIGDLALLIHFIADIEEVKRIRYTTSHPIEFSDNLIEVYKEEPKLVSHLHLPVQSGSDRILMMMKRGHSALEYKSKLRKLKEIRPDISFSSDFIIGFPSETDEDFNQTIELINDIGFDKSFSFIYSKRPGTPASLLKDDIPLEVKKKRLKIIQDLLNQSENKIAKSMVGSIQEVLVENLAKKGGLYGKTQNNRNTHFEGDKNLIGQIVKVKITEGSANSLQGVLV</sequence>